<feature type="non-terminal residue" evidence="2">
    <location>
        <position position="1"/>
    </location>
</feature>
<sequence>DVPEFENVVGGNAIVLKNGELTERNYDEEYNSKVYSRSAYGMSEDGKTLYMFVIDLSQDPVYGRSAGCTTSAMCQIMKQLGAYNVCNVDAGGSAQLMVQGKVVNRTTESTPRAVANGWMVYSVAPNDDKSNVIARIEFLDPEIKLPIYTTYKPVILGYNVYGELISENVE</sequence>
<name>J9FCN8_9ZZZZ</name>
<dbReference type="InterPro" id="IPR018711">
    <property type="entry name" value="NAGPA"/>
</dbReference>
<evidence type="ECO:0000313" key="2">
    <source>
        <dbReference type="EMBL" id="EJW92193.1"/>
    </source>
</evidence>
<feature type="non-terminal residue" evidence="2">
    <location>
        <position position="170"/>
    </location>
</feature>
<dbReference type="PANTHER" id="PTHR40446:SF2">
    <property type="entry name" value="N-ACETYLGLUCOSAMINE-1-PHOSPHODIESTER ALPHA-N-ACETYLGLUCOSAMINIDASE"/>
    <property type="match status" value="1"/>
</dbReference>
<feature type="domain" description="Phosphodiester glycosidase" evidence="1">
    <location>
        <begin position="6"/>
        <end position="121"/>
    </location>
</feature>
<dbReference type="EMBL" id="AMCI01007704">
    <property type="protein sequence ID" value="EJW92193.1"/>
    <property type="molecule type" value="Genomic_DNA"/>
</dbReference>
<organism evidence="2">
    <name type="scientific">gut metagenome</name>
    <dbReference type="NCBI Taxonomy" id="749906"/>
    <lineage>
        <taxon>unclassified sequences</taxon>
        <taxon>metagenomes</taxon>
        <taxon>organismal metagenomes</taxon>
    </lineage>
</organism>
<dbReference type="AlphaFoldDB" id="J9FCN8"/>
<proteinExistence type="predicted"/>
<accession>J9FCN8</accession>
<gene>
    <name evidence="2" type="ORF">EVA_19700</name>
</gene>
<dbReference type="Pfam" id="PF09992">
    <property type="entry name" value="NAGPA"/>
    <property type="match status" value="1"/>
</dbReference>
<reference evidence="2" key="1">
    <citation type="journal article" date="2012" name="PLoS ONE">
        <title>Gene sets for utilization of primary and secondary nutrition supplies in the distal gut of endangered iberian lynx.</title>
        <authorList>
            <person name="Alcaide M."/>
            <person name="Messina E."/>
            <person name="Richter M."/>
            <person name="Bargiela R."/>
            <person name="Peplies J."/>
            <person name="Huws S.A."/>
            <person name="Newbold C.J."/>
            <person name="Golyshin P.N."/>
            <person name="Simon M.A."/>
            <person name="Lopez G."/>
            <person name="Yakimov M.M."/>
            <person name="Ferrer M."/>
        </authorList>
    </citation>
    <scope>NUCLEOTIDE SEQUENCE</scope>
</reference>
<evidence type="ECO:0000259" key="1">
    <source>
        <dbReference type="Pfam" id="PF09992"/>
    </source>
</evidence>
<dbReference type="PANTHER" id="PTHR40446">
    <property type="entry name" value="N-ACETYLGLUCOSAMINE-1-PHOSPHODIESTER ALPHA-N-ACETYLGLUCOSAMINIDASE"/>
    <property type="match status" value="1"/>
</dbReference>
<protein>
    <recommendedName>
        <fullName evidence="1">Phosphodiester glycosidase domain-containing protein</fullName>
    </recommendedName>
</protein>
<comment type="caution">
    <text evidence="2">The sequence shown here is derived from an EMBL/GenBank/DDBJ whole genome shotgun (WGS) entry which is preliminary data.</text>
</comment>